<dbReference type="InterPro" id="IPR051549">
    <property type="entry name" value="PEP_Utilizing_Enz"/>
</dbReference>
<protein>
    <recommendedName>
        <fullName evidence="8">Phosphoenolpyruvate synthase</fullName>
    </recommendedName>
</protein>
<evidence type="ECO:0000313" key="7">
    <source>
        <dbReference type="Proteomes" id="UP001168821"/>
    </source>
</evidence>
<dbReference type="Pfam" id="PF00391">
    <property type="entry name" value="PEP-utilizers"/>
    <property type="match status" value="1"/>
</dbReference>
<dbReference type="GO" id="GO:0005524">
    <property type="term" value="F:ATP binding"/>
    <property type="evidence" value="ECO:0007669"/>
    <property type="project" value="InterPro"/>
</dbReference>
<dbReference type="Pfam" id="PF01326">
    <property type="entry name" value="PPDK_N"/>
    <property type="match status" value="1"/>
</dbReference>
<feature type="domain" description="Pyruvate phosphate dikinase AMP/ATP-binding" evidence="4">
    <location>
        <begin position="427"/>
        <end position="732"/>
    </location>
</feature>
<dbReference type="EMBL" id="JALNTZ010000005">
    <property type="protein sequence ID" value="KAJ3651323.1"/>
    <property type="molecule type" value="Genomic_DNA"/>
</dbReference>
<evidence type="ECO:0000259" key="4">
    <source>
        <dbReference type="Pfam" id="PF01326"/>
    </source>
</evidence>
<dbReference type="Gene3D" id="3.30.470.20">
    <property type="entry name" value="ATP-grasp fold, B domain"/>
    <property type="match status" value="1"/>
</dbReference>
<dbReference type="SUPFAM" id="SSF56059">
    <property type="entry name" value="Glutathione synthetase ATP-binding domain-like"/>
    <property type="match status" value="1"/>
</dbReference>
<dbReference type="Proteomes" id="UP001168821">
    <property type="component" value="Unassembled WGS sequence"/>
</dbReference>
<dbReference type="Gene3D" id="3.30.1490.20">
    <property type="entry name" value="ATP-grasp fold, A domain"/>
    <property type="match status" value="1"/>
</dbReference>
<evidence type="ECO:0000313" key="5">
    <source>
        <dbReference type="EMBL" id="KAJ3650727.1"/>
    </source>
</evidence>
<gene>
    <name evidence="5" type="ORF">Zmor_016809</name>
    <name evidence="6" type="ORF">Zmor_017373</name>
</gene>
<dbReference type="InterPro" id="IPR013815">
    <property type="entry name" value="ATP_grasp_subdomain_1"/>
</dbReference>
<dbReference type="InterPro" id="IPR036637">
    <property type="entry name" value="Phosphohistidine_dom_sf"/>
</dbReference>
<comment type="similarity">
    <text evidence="1">Belongs to the PEP-utilizing enzyme family.</text>
</comment>
<keyword evidence="7" id="KW-1185">Reference proteome</keyword>
<dbReference type="EMBL" id="JALNTZ010000005">
    <property type="protein sequence ID" value="KAJ3650727.1"/>
    <property type="molecule type" value="Genomic_DNA"/>
</dbReference>
<dbReference type="InterPro" id="IPR002192">
    <property type="entry name" value="PPDK_AMP/ATP-bd"/>
</dbReference>
<evidence type="ECO:0008006" key="8">
    <source>
        <dbReference type="Google" id="ProtNLM"/>
    </source>
</evidence>
<evidence type="ECO:0000256" key="2">
    <source>
        <dbReference type="SAM" id="Phobius"/>
    </source>
</evidence>
<organism evidence="5 7">
    <name type="scientific">Zophobas morio</name>
    <dbReference type="NCBI Taxonomy" id="2755281"/>
    <lineage>
        <taxon>Eukaryota</taxon>
        <taxon>Metazoa</taxon>
        <taxon>Ecdysozoa</taxon>
        <taxon>Arthropoda</taxon>
        <taxon>Hexapoda</taxon>
        <taxon>Insecta</taxon>
        <taxon>Pterygota</taxon>
        <taxon>Neoptera</taxon>
        <taxon>Endopterygota</taxon>
        <taxon>Coleoptera</taxon>
        <taxon>Polyphaga</taxon>
        <taxon>Cucujiformia</taxon>
        <taxon>Tenebrionidae</taxon>
        <taxon>Zophobas</taxon>
    </lineage>
</organism>
<feature type="domain" description="PEP-utilising enzyme mobile" evidence="3">
    <location>
        <begin position="1224"/>
        <end position="1294"/>
    </location>
</feature>
<dbReference type="Gene3D" id="3.50.30.10">
    <property type="entry name" value="Phosphohistidine domain"/>
    <property type="match status" value="1"/>
</dbReference>
<dbReference type="GO" id="GO:0016301">
    <property type="term" value="F:kinase activity"/>
    <property type="evidence" value="ECO:0007669"/>
    <property type="project" value="InterPro"/>
</dbReference>
<evidence type="ECO:0000259" key="3">
    <source>
        <dbReference type="Pfam" id="PF00391"/>
    </source>
</evidence>
<comment type="caution">
    <text evidence="5">The sequence shown here is derived from an EMBL/GenBank/DDBJ whole genome shotgun (WGS) entry which is preliminary data.</text>
</comment>
<dbReference type="PANTHER" id="PTHR43615:SF1">
    <property type="entry name" value="PPDK_N DOMAIN-CONTAINING PROTEIN"/>
    <property type="match status" value="1"/>
</dbReference>
<dbReference type="SUPFAM" id="SSF52009">
    <property type="entry name" value="Phosphohistidine domain"/>
    <property type="match status" value="1"/>
</dbReference>
<reference evidence="5" key="1">
    <citation type="journal article" date="2023" name="G3 (Bethesda)">
        <title>Whole genome assemblies of Zophobas morio and Tenebrio molitor.</title>
        <authorList>
            <person name="Kaur S."/>
            <person name="Stinson S.A."/>
            <person name="diCenzo G.C."/>
        </authorList>
    </citation>
    <scope>NUCLEOTIDE SEQUENCE</scope>
    <source>
        <strain evidence="5">QUZm001</strain>
    </source>
</reference>
<name>A0AA38IB28_9CUCU</name>
<sequence length="1299" mass="145174">MEIFDLLYYVTLFFIPIAPYFIFFKHTTNGRFYTNRDWLYLFKLLVATPAIKKYQRKCRQSLDEGTRKSLENPKKIKSDIYDDNHFIYGVDQNGNSLSLRITLRANLVAEVFLCLRLTTGAIYTFPGEKITRLYSISSWRWKTKDLHVEILEPFKRLRVTYNGLLSNATHDVEHVRFSFIWVAAGAPQFYPQDAATGLLADALARHPWRDGSWISLLGDERGYEQFGALKGFVKGDSFADDLLLNLPSCRTRYWCTAEKLAMQRSVHLFVAGRDGALISLWIKELQKGCKELQYGNVIMNNGKVSPISSSDVRLEFLGQQRSLPSAFTIHVQANKKTYRTVFHLKTKKTITTSIANPDYLAPELSNTPADCDLNTQQAKSLVEFWYRGKSETRDQLPPPLITENKTQHLPSCYVTNFDDDDAKIVRLTGGKGCSLALLTSLKSDDFVVPGGFVVTVNAFNKQLDVNFNMKKTVAILDDICCGRTSGDLELACSLTVKTVQSEAMLPEIADAIIRGLRHVRKDAIISEEAWAVRSSAIGEDSEELSAAGQNETFLGCTTPDDVIKSVSACWASLFTYQSVKYRHQHGLPIATQMAVVVQRMIPADCAGVLFTCHPSTGSPAQIVITANHGLGESVVSGRSEPDTVILERTCDNDVTIKSKALGSKKTMIKMVEGGVEEVDGVEEFSVTDNQALELGRVGVLLEEKFGGARDIEWGYFQGRLFLLQARPITTLHTWSNFELTHEYDVATLSEDMVYSIANTGEVLPGAICVLTLSTLVRCLDTAIQRGIEDKDDPYAFKCLSTFQHHLFIDVISGVHRRVEKTITLSQKILDLAIFGHPIIDENIHSLALARFGVTSGREQLRELLIAIKIAWRNEDSAKLSKYLAKTIDINIDKERDTLKDIYVKINDVFDTVVQLVDLHCCTTRTSITYQIFAMMVLAEGRQDFTTDHYNDVAMLLASCDEVVSAEIPNSLANITTILVKSNQVDEFVKVPPHEGEKWLKNNSPEASDALDKFLKNHGHRGVREFDMYYKTWGLNPSDVIKMIQTNCKNPTSRQEKVTKSVNDVIAALVTPKKFLTRKILKFLVTKSRRAVGLREQTKSETIRFVNKVRTAYTFLGHKMALAGLIPDADLIYHLTHYEIGQILGGCDRSPVLIIKALKRQKLYPKWDHLKFPEVSYGVPRHESRDFIPRTGVGKVKCEGTPVCAGVVQARACVITDLSEIDQLREGDVLITYCTDIGWSPYFPMLGGIVTELGGLVSHGAVIAREYGLPCIVGAKGATKTFKTGDNVVLSGKTGTIELI</sequence>
<evidence type="ECO:0000256" key="1">
    <source>
        <dbReference type="ARBA" id="ARBA00007837"/>
    </source>
</evidence>
<keyword evidence="2" id="KW-0812">Transmembrane</keyword>
<keyword evidence="2" id="KW-0472">Membrane</keyword>
<accession>A0AA38IB28</accession>
<dbReference type="InterPro" id="IPR008279">
    <property type="entry name" value="PEP-util_enz_mobile_dom"/>
</dbReference>
<proteinExistence type="inferred from homology"/>
<dbReference type="PANTHER" id="PTHR43615">
    <property type="entry name" value="PHOSPHOENOLPYRUVATE SYNTHASE-RELATED"/>
    <property type="match status" value="1"/>
</dbReference>
<keyword evidence="2" id="KW-1133">Transmembrane helix</keyword>
<feature type="transmembrane region" description="Helical" evidence="2">
    <location>
        <begin position="6"/>
        <end position="24"/>
    </location>
</feature>
<evidence type="ECO:0000313" key="6">
    <source>
        <dbReference type="EMBL" id="KAJ3651323.1"/>
    </source>
</evidence>